<evidence type="ECO:0000256" key="12">
    <source>
        <dbReference type="ARBA" id="ARBA00022977"/>
    </source>
</evidence>
<dbReference type="PANTHER" id="PTHR20858">
    <property type="entry name" value="PHOSPHOMETHYLPYRIMIDINE KINASE"/>
    <property type="match status" value="1"/>
</dbReference>
<keyword evidence="8 17" id="KW-0808">Transferase</keyword>
<evidence type="ECO:0000313" key="18">
    <source>
        <dbReference type="Proteomes" id="UP000298324"/>
    </source>
</evidence>
<dbReference type="InterPro" id="IPR013749">
    <property type="entry name" value="PM/HMP-P_kinase-1"/>
</dbReference>
<accession>A0A4Y7R8E4</accession>
<comment type="pathway">
    <text evidence="13">Cofactor biosynthesis; thiamine diphosphate biosynthesis; 4-amino-2-methyl-5-diphosphomethylpyrimidine from 5-amino-1-(5-phospho-D-ribosyl)imidazole: step 2/3.</text>
</comment>
<dbReference type="GO" id="GO:0005524">
    <property type="term" value="F:ATP binding"/>
    <property type="evidence" value="ECO:0007669"/>
    <property type="project" value="UniProtKB-KW"/>
</dbReference>
<evidence type="ECO:0000256" key="8">
    <source>
        <dbReference type="ARBA" id="ARBA00022679"/>
    </source>
</evidence>
<dbReference type="RefSeq" id="WP_190240347.1">
    <property type="nucleotide sequence ID" value="NZ_QFGA01000002.1"/>
</dbReference>
<dbReference type="Proteomes" id="UP000298324">
    <property type="component" value="Unassembled WGS sequence"/>
</dbReference>
<evidence type="ECO:0000256" key="3">
    <source>
        <dbReference type="ARBA" id="ARBA00004769"/>
    </source>
</evidence>
<evidence type="ECO:0000313" key="17">
    <source>
        <dbReference type="EMBL" id="TEB05238.1"/>
    </source>
</evidence>
<dbReference type="EMBL" id="QFGA01000002">
    <property type="protein sequence ID" value="TEB05238.1"/>
    <property type="molecule type" value="Genomic_DNA"/>
</dbReference>
<dbReference type="CDD" id="cd01169">
    <property type="entry name" value="HMPP_kinase"/>
    <property type="match status" value="1"/>
</dbReference>
<keyword evidence="10 17" id="KW-0418">Kinase</keyword>
<dbReference type="GO" id="GO:0005829">
    <property type="term" value="C:cytosol"/>
    <property type="evidence" value="ECO:0007669"/>
    <property type="project" value="TreeGrafter"/>
</dbReference>
<comment type="catalytic activity">
    <reaction evidence="2">
        <text>4-amino-2-methyl-5-(phosphooxymethyl)pyrimidine + ATP = 4-amino-2-methyl-5-(diphosphooxymethyl)pyrimidine + ADP</text>
        <dbReference type="Rhea" id="RHEA:19893"/>
        <dbReference type="ChEBI" id="CHEBI:30616"/>
        <dbReference type="ChEBI" id="CHEBI:57841"/>
        <dbReference type="ChEBI" id="CHEBI:58354"/>
        <dbReference type="ChEBI" id="CHEBI:456216"/>
        <dbReference type="EC" id="2.7.4.7"/>
    </reaction>
</comment>
<evidence type="ECO:0000256" key="5">
    <source>
        <dbReference type="ARBA" id="ARBA00012135"/>
    </source>
</evidence>
<comment type="pathway">
    <text evidence="3">Cofactor biosynthesis; thiamine diphosphate biosynthesis; 4-amino-2-methyl-5-diphosphomethylpyrimidine from 5-amino-1-(5-phospho-D-ribosyl)imidazole: step 3/3.</text>
</comment>
<dbReference type="GO" id="GO:0008972">
    <property type="term" value="F:phosphomethylpyrimidine kinase activity"/>
    <property type="evidence" value="ECO:0007669"/>
    <property type="project" value="UniProtKB-EC"/>
</dbReference>
<gene>
    <name evidence="17" type="primary">thiD</name>
    <name evidence="17" type="ORF">Psch_02279</name>
</gene>
<proteinExistence type="inferred from homology"/>
<comment type="similarity">
    <text evidence="4">Belongs to the ThiD family.</text>
</comment>
<name>A0A4Y7R8E4_9FIRM</name>
<protein>
    <recommendedName>
        <fullName evidence="7">Hydroxymethylpyrimidine/phosphomethylpyrimidine kinase</fullName>
        <ecNumber evidence="5">2.7.1.49</ecNumber>
        <ecNumber evidence="6">2.7.4.7</ecNumber>
    </recommendedName>
    <alternativeName>
        <fullName evidence="14">Hydroxymethylpyrimidine kinase</fullName>
    </alternativeName>
    <alternativeName>
        <fullName evidence="15">Hydroxymethylpyrimidine phosphate kinase</fullName>
    </alternativeName>
</protein>
<evidence type="ECO:0000256" key="11">
    <source>
        <dbReference type="ARBA" id="ARBA00022840"/>
    </source>
</evidence>
<keyword evidence="18" id="KW-1185">Reference proteome</keyword>
<keyword evidence="12" id="KW-0784">Thiamine biosynthesis</keyword>
<organism evidence="17 18">
    <name type="scientific">Pelotomaculum schinkii</name>
    <dbReference type="NCBI Taxonomy" id="78350"/>
    <lineage>
        <taxon>Bacteria</taxon>
        <taxon>Bacillati</taxon>
        <taxon>Bacillota</taxon>
        <taxon>Clostridia</taxon>
        <taxon>Eubacteriales</taxon>
        <taxon>Desulfotomaculaceae</taxon>
        <taxon>Pelotomaculum</taxon>
    </lineage>
</organism>
<dbReference type="EC" id="2.7.1.49" evidence="5"/>
<evidence type="ECO:0000256" key="15">
    <source>
        <dbReference type="ARBA" id="ARBA00043176"/>
    </source>
</evidence>
<evidence type="ECO:0000256" key="1">
    <source>
        <dbReference type="ARBA" id="ARBA00000151"/>
    </source>
</evidence>
<dbReference type="AlphaFoldDB" id="A0A4Y7R8E4"/>
<evidence type="ECO:0000256" key="14">
    <source>
        <dbReference type="ARBA" id="ARBA00042102"/>
    </source>
</evidence>
<evidence type="ECO:0000256" key="2">
    <source>
        <dbReference type="ARBA" id="ARBA00000565"/>
    </source>
</evidence>
<evidence type="ECO:0000256" key="4">
    <source>
        <dbReference type="ARBA" id="ARBA00009879"/>
    </source>
</evidence>
<dbReference type="GO" id="GO:0008902">
    <property type="term" value="F:hydroxymethylpyrimidine kinase activity"/>
    <property type="evidence" value="ECO:0007669"/>
    <property type="project" value="UniProtKB-EC"/>
</dbReference>
<dbReference type="GO" id="GO:0009228">
    <property type="term" value="P:thiamine biosynthetic process"/>
    <property type="evidence" value="ECO:0007669"/>
    <property type="project" value="UniProtKB-KW"/>
</dbReference>
<dbReference type="Gene3D" id="3.40.1190.20">
    <property type="match status" value="1"/>
</dbReference>
<keyword evidence="9" id="KW-0547">Nucleotide-binding</keyword>
<sequence length="270" mass="28713">MKTKVALTIAGSDSCGGAGIQADLKTFSALGTYGMSVITAVTAQNTTGVVDVREMDVDIVRNQIDCLFADIEIDALKIGMVSNAEIINVIAACLRANKAVNVVVDPVMVSKSGHYLLRPEAKEELVKVLFPIAAVVTPNIPEAELITDDKIASLEQMKKAARKIYEFGPGCVVVKGGHLTEDAVDVLYDGSSFKYFKGTRVDTKNTHGTGCTFSSAIAAHLARGYAVPEAVSLAKDYINGAILHSIELGHGFGPTGHFYDLYRKAGIFNG</sequence>
<dbReference type="FunFam" id="3.40.1190.20:FF:000003">
    <property type="entry name" value="Phosphomethylpyrimidine kinase ThiD"/>
    <property type="match status" value="1"/>
</dbReference>
<evidence type="ECO:0000259" key="16">
    <source>
        <dbReference type="Pfam" id="PF08543"/>
    </source>
</evidence>
<evidence type="ECO:0000256" key="9">
    <source>
        <dbReference type="ARBA" id="ARBA00022741"/>
    </source>
</evidence>
<keyword evidence="11" id="KW-0067">ATP-binding</keyword>
<dbReference type="SUPFAM" id="SSF53613">
    <property type="entry name" value="Ribokinase-like"/>
    <property type="match status" value="1"/>
</dbReference>
<dbReference type="NCBIfam" id="TIGR00097">
    <property type="entry name" value="HMP-P_kinase"/>
    <property type="match status" value="1"/>
</dbReference>
<dbReference type="EC" id="2.7.4.7" evidence="6"/>
<reference evidence="17 18" key="1">
    <citation type="journal article" date="2018" name="Environ. Microbiol.">
        <title>Novel energy conservation strategies and behaviour of Pelotomaculum schinkii driving syntrophic propionate catabolism.</title>
        <authorList>
            <person name="Hidalgo-Ahumada C.A.P."/>
            <person name="Nobu M.K."/>
            <person name="Narihiro T."/>
            <person name="Tamaki H."/>
            <person name="Liu W.T."/>
            <person name="Kamagata Y."/>
            <person name="Stams A.J.M."/>
            <person name="Imachi H."/>
            <person name="Sousa D.Z."/>
        </authorList>
    </citation>
    <scope>NUCLEOTIDE SEQUENCE [LARGE SCALE GENOMIC DNA]</scope>
    <source>
        <strain evidence="17 18">HH</strain>
    </source>
</reference>
<dbReference type="PANTHER" id="PTHR20858:SF17">
    <property type="entry name" value="HYDROXYMETHYLPYRIMIDINE_PHOSPHOMETHYLPYRIMIDINE KINASE THI20-RELATED"/>
    <property type="match status" value="1"/>
</dbReference>
<comment type="caution">
    <text evidence="17">The sequence shown here is derived from an EMBL/GenBank/DDBJ whole genome shotgun (WGS) entry which is preliminary data.</text>
</comment>
<dbReference type="Pfam" id="PF08543">
    <property type="entry name" value="Phos_pyr_kin"/>
    <property type="match status" value="1"/>
</dbReference>
<evidence type="ECO:0000256" key="6">
    <source>
        <dbReference type="ARBA" id="ARBA00012963"/>
    </source>
</evidence>
<evidence type="ECO:0000256" key="10">
    <source>
        <dbReference type="ARBA" id="ARBA00022777"/>
    </source>
</evidence>
<evidence type="ECO:0000256" key="13">
    <source>
        <dbReference type="ARBA" id="ARBA00037917"/>
    </source>
</evidence>
<comment type="catalytic activity">
    <reaction evidence="1">
        <text>4-amino-5-hydroxymethyl-2-methylpyrimidine + ATP = 4-amino-2-methyl-5-(phosphooxymethyl)pyrimidine + ADP + H(+)</text>
        <dbReference type="Rhea" id="RHEA:23096"/>
        <dbReference type="ChEBI" id="CHEBI:15378"/>
        <dbReference type="ChEBI" id="CHEBI:16892"/>
        <dbReference type="ChEBI" id="CHEBI:30616"/>
        <dbReference type="ChEBI" id="CHEBI:58354"/>
        <dbReference type="ChEBI" id="CHEBI:456216"/>
        <dbReference type="EC" id="2.7.1.49"/>
    </reaction>
</comment>
<dbReference type="InterPro" id="IPR004399">
    <property type="entry name" value="HMP/HMP-P_kinase_dom"/>
</dbReference>
<evidence type="ECO:0000256" key="7">
    <source>
        <dbReference type="ARBA" id="ARBA00019161"/>
    </source>
</evidence>
<feature type="domain" description="Pyridoxamine kinase/Phosphomethylpyrimidine kinase" evidence="16">
    <location>
        <begin position="13"/>
        <end position="255"/>
    </location>
</feature>
<dbReference type="InterPro" id="IPR029056">
    <property type="entry name" value="Ribokinase-like"/>
</dbReference>